<protein>
    <submittedName>
        <fullName evidence="2">Uncharacterized protein</fullName>
    </submittedName>
</protein>
<gene>
    <name evidence="2" type="ORF">T440DRAFT_277041</name>
</gene>
<evidence type="ECO:0000313" key="3">
    <source>
        <dbReference type="Proteomes" id="UP000799423"/>
    </source>
</evidence>
<evidence type="ECO:0000313" key="2">
    <source>
        <dbReference type="EMBL" id="KAF2845427.1"/>
    </source>
</evidence>
<proteinExistence type="predicted"/>
<reference evidence="2" key="1">
    <citation type="submission" date="2020-01" db="EMBL/GenBank/DDBJ databases">
        <authorList>
            <consortium name="DOE Joint Genome Institute"/>
            <person name="Haridas S."/>
            <person name="Albert R."/>
            <person name="Binder M."/>
            <person name="Bloem J."/>
            <person name="Labutti K."/>
            <person name="Salamov A."/>
            <person name="Andreopoulos B."/>
            <person name="Baker S.E."/>
            <person name="Barry K."/>
            <person name="Bills G."/>
            <person name="Bluhm B.H."/>
            <person name="Cannon C."/>
            <person name="Castanera R."/>
            <person name="Culley D.E."/>
            <person name="Daum C."/>
            <person name="Ezra D."/>
            <person name="Gonzalez J.B."/>
            <person name="Henrissat B."/>
            <person name="Kuo A."/>
            <person name="Liang C."/>
            <person name="Lipzen A."/>
            <person name="Lutzoni F."/>
            <person name="Magnuson J."/>
            <person name="Mondo S."/>
            <person name="Nolan M."/>
            <person name="Ohm R."/>
            <person name="Pangilinan J."/>
            <person name="Park H.-J."/>
            <person name="Ramirez L."/>
            <person name="Alfaro M."/>
            <person name="Sun H."/>
            <person name="Tritt A."/>
            <person name="Yoshinaga Y."/>
            <person name="Zwiers L.-H."/>
            <person name="Turgeon B.G."/>
            <person name="Goodwin S.B."/>
            <person name="Spatafora J.W."/>
            <person name="Crous P.W."/>
            <person name="Grigoriev I.V."/>
        </authorList>
    </citation>
    <scope>NUCLEOTIDE SEQUENCE</scope>
    <source>
        <strain evidence="2">IPT5</strain>
    </source>
</reference>
<dbReference type="EMBL" id="MU006347">
    <property type="protein sequence ID" value="KAF2845427.1"/>
    <property type="molecule type" value="Genomic_DNA"/>
</dbReference>
<name>A0A6A7ASS4_9PLEO</name>
<feature type="compositionally biased region" description="Polar residues" evidence="1">
    <location>
        <begin position="1"/>
        <end position="16"/>
    </location>
</feature>
<feature type="region of interest" description="Disordered" evidence="1">
    <location>
        <begin position="1"/>
        <end position="51"/>
    </location>
</feature>
<keyword evidence="3" id="KW-1185">Reference proteome</keyword>
<dbReference type="Proteomes" id="UP000799423">
    <property type="component" value="Unassembled WGS sequence"/>
</dbReference>
<dbReference type="AlphaFoldDB" id="A0A6A7ASS4"/>
<evidence type="ECO:0000256" key="1">
    <source>
        <dbReference type="SAM" id="MobiDB-lite"/>
    </source>
</evidence>
<sequence>MSPTSSKSGAHTSQWSRHPPQVASHALLAQPRRHPRHYDNPRAHRRPSPASVICLPITTHVRAVHMQAPSTSCRHRSCPPCLICSSCSSCSPVVRPACRTRPGNVMVANDAPAL</sequence>
<organism evidence="2 3">
    <name type="scientific">Plenodomus tracheiphilus IPT5</name>
    <dbReference type="NCBI Taxonomy" id="1408161"/>
    <lineage>
        <taxon>Eukaryota</taxon>
        <taxon>Fungi</taxon>
        <taxon>Dikarya</taxon>
        <taxon>Ascomycota</taxon>
        <taxon>Pezizomycotina</taxon>
        <taxon>Dothideomycetes</taxon>
        <taxon>Pleosporomycetidae</taxon>
        <taxon>Pleosporales</taxon>
        <taxon>Pleosporineae</taxon>
        <taxon>Leptosphaeriaceae</taxon>
        <taxon>Plenodomus</taxon>
    </lineage>
</organism>
<accession>A0A6A7ASS4</accession>